<protein>
    <submittedName>
        <fullName evidence="1">Uncharacterized protein</fullName>
    </submittedName>
</protein>
<name>A0ABU6YGZ3_9FABA</name>
<proteinExistence type="predicted"/>
<comment type="caution">
    <text evidence="1">The sequence shown here is derived from an EMBL/GenBank/DDBJ whole genome shotgun (WGS) entry which is preliminary data.</text>
</comment>
<sequence>MALSHEENDACVGFGGGGSVDVLTMPKEFEIGQVFQTKEDAVLSVKNYSTRRGVKYKVKESDHAKNPRRTPPQIRGIIITTGASVGAITVVIPELAAKMVAVAVELLDGALARVVFQRVCLAFLLLEFCGGNDNKRGEVGE</sequence>
<dbReference type="Proteomes" id="UP001341840">
    <property type="component" value="Unassembled WGS sequence"/>
</dbReference>
<evidence type="ECO:0000313" key="2">
    <source>
        <dbReference type="Proteomes" id="UP001341840"/>
    </source>
</evidence>
<gene>
    <name evidence="1" type="ORF">PIB30_041805</name>
</gene>
<reference evidence="1 2" key="1">
    <citation type="journal article" date="2023" name="Plants (Basel)">
        <title>Bridging the Gap: Combining Genomics and Transcriptomics Approaches to Understand Stylosanthes scabra, an Orphan Legume from the Brazilian Caatinga.</title>
        <authorList>
            <person name="Ferreira-Neto J.R.C."/>
            <person name="da Silva M.D."/>
            <person name="Binneck E."/>
            <person name="de Melo N.F."/>
            <person name="da Silva R.H."/>
            <person name="de Melo A.L.T.M."/>
            <person name="Pandolfi V."/>
            <person name="Bustamante F.O."/>
            <person name="Brasileiro-Vidal A.C."/>
            <person name="Benko-Iseppon A.M."/>
        </authorList>
    </citation>
    <scope>NUCLEOTIDE SEQUENCE [LARGE SCALE GENOMIC DNA]</scope>
    <source>
        <tissue evidence="1">Leaves</tissue>
    </source>
</reference>
<dbReference type="EMBL" id="JASCZI010241889">
    <property type="protein sequence ID" value="MED6208098.1"/>
    <property type="molecule type" value="Genomic_DNA"/>
</dbReference>
<organism evidence="1 2">
    <name type="scientific">Stylosanthes scabra</name>
    <dbReference type="NCBI Taxonomy" id="79078"/>
    <lineage>
        <taxon>Eukaryota</taxon>
        <taxon>Viridiplantae</taxon>
        <taxon>Streptophyta</taxon>
        <taxon>Embryophyta</taxon>
        <taxon>Tracheophyta</taxon>
        <taxon>Spermatophyta</taxon>
        <taxon>Magnoliopsida</taxon>
        <taxon>eudicotyledons</taxon>
        <taxon>Gunneridae</taxon>
        <taxon>Pentapetalae</taxon>
        <taxon>rosids</taxon>
        <taxon>fabids</taxon>
        <taxon>Fabales</taxon>
        <taxon>Fabaceae</taxon>
        <taxon>Papilionoideae</taxon>
        <taxon>50 kb inversion clade</taxon>
        <taxon>dalbergioids sensu lato</taxon>
        <taxon>Dalbergieae</taxon>
        <taxon>Pterocarpus clade</taxon>
        <taxon>Stylosanthes</taxon>
    </lineage>
</organism>
<keyword evidence="2" id="KW-1185">Reference proteome</keyword>
<accession>A0ABU6YGZ3</accession>
<evidence type="ECO:0000313" key="1">
    <source>
        <dbReference type="EMBL" id="MED6208098.1"/>
    </source>
</evidence>